<organism evidence="1">
    <name type="scientific">marine sediment metagenome</name>
    <dbReference type="NCBI Taxonomy" id="412755"/>
    <lineage>
        <taxon>unclassified sequences</taxon>
        <taxon>metagenomes</taxon>
        <taxon>ecological metagenomes</taxon>
    </lineage>
</organism>
<proteinExistence type="predicted"/>
<evidence type="ECO:0000313" key="1">
    <source>
        <dbReference type="EMBL" id="GAI99401.1"/>
    </source>
</evidence>
<reference evidence="1" key="1">
    <citation type="journal article" date="2014" name="Front. Microbiol.">
        <title>High frequency of phylogenetically diverse reductive dehalogenase-homologous genes in deep subseafloor sedimentary metagenomes.</title>
        <authorList>
            <person name="Kawai M."/>
            <person name="Futagami T."/>
            <person name="Toyoda A."/>
            <person name="Takaki Y."/>
            <person name="Nishi S."/>
            <person name="Hori S."/>
            <person name="Arai W."/>
            <person name="Tsubouchi T."/>
            <person name="Morono Y."/>
            <person name="Uchiyama I."/>
            <person name="Ito T."/>
            <person name="Fujiyama A."/>
            <person name="Inagaki F."/>
            <person name="Takami H."/>
        </authorList>
    </citation>
    <scope>NUCLEOTIDE SEQUENCE</scope>
    <source>
        <strain evidence="1">Expedition CK06-06</strain>
    </source>
</reference>
<sequence length="88" mass="10508">MSETIRTFQVNITHTDWSIDELRKYAPCEFTYYYNQCHKLCDFSEWMFGTIIEKDGELFLAFDENDDMQDDIKVDSKLGREILAMSEM</sequence>
<comment type="caution">
    <text evidence="1">The sequence shown here is derived from an EMBL/GenBank/DDBJ whole genome shotgun (WGS) entry which is preliminary data.</text>
</comment>
<accession>X1U702</accession>
<dbReference type="EMBL" id="BARW01025089">
    <property type="protein sequence ID" value="GAI99401.1"/>
    <property type="molecule type" value="Genomic_DNA"/>
</dbReference>
<name>X1U702_9ZZZZ</name>
<dbReference type="AlphaFoldDB" id="X1U702"/>
<gene>
    <name evidence="1" type="ORF">S12H4_41215</name>
</gene>
<protein>
    <submittedName>
        <fullName evidence="1">Uncharacterized protein</fullName>
    </submittedName>
</protein>